<dbReference type="RefSeq" id="WP_167541587.1">
    <property type="nucleotide sequence ID" value="NZ_CP031425.1"/>
</dbReference>
<comment type="caution">
    <text evidence="2">The sequence shown here is derived from an EMBL/GenBank/DDBJ whole genome shotgun (WGS) entry which is preliminary data.</text>
</comment>
<reference evidence="2 3" key="1">
    <citation type="submission" date="2015-02" db="EMBL/GenBank/DDBJ databases">
        <title>Draft genome sequences of ten Microbacterium spp. with emphasis on heavy metal contaminated environments.</title>
        <authorList>
            <person name="Corretto E."/>
        </authorList>
    </citation>
    <scope>NUCLEOTIDE SEQUENCE [LARGE SCALE GENOMIC DNA]</scope>
    <source>
        <strain evidence="2 3">DSM 12966</strain>
    </source>
</reference>
<dbReference type="AlphaFoldDB" id="A0A0F0KT15"/>
<keyword evidence="3" id="KW-1185">Reference proteome</keyword>
<organism evidence="2 3">
    <name type="scientific">Microbacterium foliorum</name>
    <dbReference type="NCBI Taxonomy" id="104336"/>
    <lineage>
        <taxon>Bacteria</taxon>
        <taxon>Bacillati</taxon>
        <taxon>Actinomycetota</taxon>
        <taxon>Actinomycetes</taxon>
        <taxon>Micrococcales</taxon>
        <taxon>Microbacteriaceae</taxon>
        <taxon>Microbacterium</taxon>
    </lineage>
</organism>
<evidence type="ECO:0000313" key="3">
    <source>
        <dbReference type="Proteomes" id="UP000033572"/>
    </source>
</evidence>
<keyword evidence="1" id="KW-0812">Transmembrane</keyword>
<name>A0A0F0KT15_9MICO</name>
<evidence type="ECO:0000256" key="1">
    <source>
        <dbReference type="SAM" id="Phobius"/>
    </source>
</evidence>
<dbReference type="PATRIC" id="fig|104336.4.peg.991"/>
<proteinExistence type="predicted"/>
<gene>
    <name evidence="2" type="ORF">RN50_00967</name>
</gene>
<sequence length="47" mass="5312">MTEAPSRSAEEEEIATDARREKRLIPQALRALGIVVVIVIVRELLLR</sequence>
<keyword evidence="1" id="KW-0472">Membrane</keyword>
<keyword evidence="1" id="KW-1133">Transmembrane helix</keyword>
<evidence type="ECO:0000313" key="2">
    <source>
        <dbReference type="EMBL" id="KJL23629.1"/>
    </source>
</evidence>
<dbReference type="EMBL" id="JYIU01000035">
    <property type="protein sequence ID" value="KJL23629.1"/>
    <property type="molecule type" value="Genomic_DNA"/>
</dbReference>
<accession>A0A0F0KT15</accession>
<feature type="transmembrane region" description="Helical" evidence="1">
    <location>
        <begin position="28"/>
        <end position="45"/>
    </location>
</feature>
<dbReference type="Proteomes" id="UP000033572">
    <property type="component" value="Unassembled WGS sequence"/>
</dbReference>
<protein>
    <submittedName>
        <fullName evidence="2">Uncharacterized protein</fullName>
    </submittedName>
</protein>
<dbReference type="GeneID" id="94446103"/>